<dbReference type="EnsemblMetazoa" id="XM_030990921">
    <property type="protein sequence ID" value="XP_030846781"/>
    <property type="gene ID" value="LOC585436"/>
</dbReference>
<keyword evidence="15" id="KW-1185">Reference proteome</keyword>
<comment type="catalytic activity">
    <reaction evidence="13">
        <text>7-[(3S)-(3-amino-3-methoxycarbonyl)propyl]wyosine(37) in tRNA(Phe) + S-adenosyl-L-methionine + CO2 = wybutosine(37) in tRNA(Phe) + S-adenosyl-L-homocysteine + 2 H(+)</text>
        <dbReference type="Rhea" id="RHEA:37119"/>
        <dbReference type="Rhea" id="RHEA-COMP:11844"/>
        <dbReference type="Rhea" id="RHEA-COMP:11847"/>
        <dbReference type="ChEBI" id="CHEBI:15378"/>
        <dbReference type="ChEBI" id="CHEBI:16526"/>
        <dbReference type="ChEBI" id="CHEBI:57856"/>
        <dbReference type="ChEBI" id="CHEBI:59789"/>
        <dbReference type="ChEBI" id="CHEBI:73544"/>
        <dbReference type="ChEBI" id="CHEBI:74275"/>
        <dbReference type="EC" id="2.3.1.231"/>
    </reaction>
</comment>
<dbReference type="GeneID" id="585436"/>
<evidence type="ECO:0000256" key="6">
    <source>
        <dbReference type="ARBA" id="ARBA00018045"/>
    </source>
</evidence>
<evidence type="ECO:0000256" key="4">
    <source>
        <dbReference type="ARBA" id="ARBA00012155"/>
    </source>
</evidence>
<dbReference type="Pfam" id="PF04072">
    <property type="entry name" value="LCM"/>
    <property type="match status" value="1"/>
</dbReference>
<dbReference type="EC" id="2.1.1.290" evidence="5"/>
<dbReference type="RefSeq" id="XP_030846781.1">
    <property type="nucleotide sequence ID" value="XM_030990921.1"/>
</dbReference>
<dbReference type="Gene3D" id="3.40.50.150">
    <property type="entry name" value="Vaccinia Virus protein VP39"/>
    <property type="match status" value="1"/>
</dbReference>
<evidence type="ECO:0000256" key="9">
    <source>
        <dbReference type="ARBA" id="ARBA00022691"/>
    </source>
</evidence>
<dbReference type="EC" id="2.3.1.231" evidence="4"/>
<sequence>MKGKRIHRGTAVQNDIAVQGTNDSSIVSKCSVAMMGYFQDAYLRHFVSKTSRRSPLINRGYFVRARAIDDILKAFLKKFGDSKNQIISLGAGFDSTYFRLQASGSLDHTAFYEVDFPQLVKRKAALIRKKTELSDLLLNPVYHDEAHEDSFGVCISSEKYHLVGVDLKQLDALQSVFKDIGVDLVVPTLLLSECVITYIDTDSSDALINWAAKTFPNGQFVSYEQVLPDDAFGIVMQKHFKKLNSPLNAIQKYSSKQKHCARFIEQGWLSSGAVNMHEYYTQVISEVERRRVEGIELFDEFEELHLICVHYILVAAFNGRCAEFKASLFPVPATCISIPDLPLTPSKSEDNPGSDLVPSPAVKPLPLQSTAGSATWMRLFSHASVLVPNTNSVLITGGFGDSEGCHGRMEKVQMVNLDLGNIVELDAAEGSDKLGPRLHHSMTVLSSGRFFIFGGRTSPAKPCMSSHILTLLDSNHRPSSYRLHSACMHEGDDVLSPRWRHTATAVTVEDREAILVSGGRGVEGRPLGDSWLLDVEKMSWQKITVMWLVLVKQLNFEGPVMEARHSHSATPWGDTSIVIAGGIGGDTTPLNSIAILNMQSKSSTLIETIPPFKPRYSHTAHIVEDQLLLLGGIQPASDTPPSLTLIHLATCALQEINLKASSPEIPLMLHNHTSHWLPDKEGVLVIGGGGNCFSFGTHLNETPVVVEGALQNVSR</sequence>
<evidence type="ECO:0000256" key="13">
    <source>
        <dbReference type="ARBA" id="ARBA00049250"/>
    </source>
</evidence>
<dbReference type="PANTHER" id="PTHR46529">
    <property type="entry name" value="TRNA WYBUTOSINE-SYNTHESIZING PROTEIN 4"/>
    <property type="match status" value="1"/>
</dbReference>
<keyword evidence="10" id="KW-0819">tRNA processing</keyword>
<dbReference type="OrthoDB" id="203237at2759"/>
<evidence type="ECO:0000256" key="7">
    <source>
        <dbReference type="ARBA" id="ARBA00022603"/>
    </source>
</evidence>
<evidence type="ECO:0000256" key="11">
    <source>
        <dbReference type="ARBA" id="ARBA00029750"/>
    </source>
</evidence>
<dbReference type="InterPro" id="IPR037293">
    <property type="entry name" value="Gal_Oxidase_central_sf"/>
</dbReference>
<evidence type="ECO:0000313" key="14">
    <source>
        <dbReference type="EnsemblMetazoa" id="XP_030846781"/>
    </source>
</evidence>
<evidence type="ECO:0000256" key="1">
    <source>
        <dbReference type="ARBA" id="ARBA00001806"/>
    </source>
</evidence>
<dbReference type="Pfam" id="PF13418">
    <property type="entry name" value="Beta-prop_TYW4"/>
    <property type="match status" value="1"/>
</dbReference>
<dbReference type="InterPro" id="IPR029063">
    <property type="entry name" value="SAM-dependent_MTases_sf"/>
</dbReference>
<accession>A0A7M7P730</accession>
<dbReference type="SUPFAM" id="SSF50965">
    <property type="entry name" value="Galactose oxidase, central domain"/>
    <property type="match status" value="1"/>
</dbReference>
<dbReference type="Gene3D" id="2.130.10.80">
    <property type="entry name" value="Galactose oxidase/kelch, beta-propeller"/>
    <property type="match status" value="1"/>
</dbReference>
<dbReference type="InterPro" id="IPR015915">
    <property type="entry name" value="Kelch-typ_b-propeller"/>
</dbReference>
<keyword evidence="8" id="KW-0808">Transferase</keyword>
<dbReference type="GO" id="GO:0030488">
    <property type="term" value="P:tRNA methylation"/>
    <property type="evidence" value="ECO:0000318"/>
    <property type="project" value="GO_Central"/>
</dbReference>
<dbReference type="GO" id="GO:0008175">
    <property type="term" value="F:tRNA methyltransferase activity"/>
    <property type="evidence" value="ECO:0000318"/>
    <property type="project" value="GO_Central"/>
</dbReference>
<evidence type="ECO:0000256" key="12">
    <source>
        <dbReference type="ARBA" id="ARBA00030847"/>
    </source>
</evidence>
<dbReference type="AlphaFoldDB" id="A0A7M7P730"/>
<organism evidence="14 15">
    <name type="scientific">Strongylocentrotus purpuratus</name>
    <name type="common">Purple sea urchin</name>
    <dbReference type="NCBI Taxonomy" id="7668"/>
    <lineage>
        <taxon>Eukaryota</taxon>
        <taxon>Metazoa</taxon>
        <taxon>Echinodermata</taxon>
        <taxon>Eleutherozoa</taxon>
        <taxon>Echinozoa</taxon>
        <taxon>Echinoidea</taxon>
        <taxon>Euechinoidea</taxon>
        <taxon>Echinacea</taxon>
        <taxon>Camarodonta</taxon>
        <taxon>Echinidea</taxon>
        <taxon>Strongylocentrotidae</taxon>
        <taxon>Strongylocentrotus</taxon>
    </lineage>
</organism>
<comment type="catalytic activity">
    <reaction evidence="1">
        <text>7-[(3S)-3-amino-3-carboxypropyl]wyosine(37) in tRNA(Phe) + S-adenosyl-L-methionine = 7-[(3S)-(3-amino-3-methoxycarbonyl)propyl]wyosine(37) in tRNA(Phe) + S-adenosyl-L-homocysteine</text>
        <dbReference type="Rhea" id="RHEA:36903"/>
        <dbReference type="Rhea" id="RHEA-COMP:10379"/>
        <dbReference type="Rhea" id="RHEA-COMP:11844"/>
        <dbReference type="ChEBI" id="CHEBI:57856"/>
        <dbReference type="ChEBI" id="CHEBI:59789"/>
        <dbReference type="ChEBI" id="CHEBI:73543"/>
        <dbReference type="ChEBI" id="CHEBI:74275"/>
        <dbReference type="EC" id="2.1.1.290"/>
    </reaction>
</comment>
<evidence type="ECO:0000256" key="3">
    <source>
        <dbReference type="ARBA" id="ARBA00010703"/>
    </source>
</evidence>
<dbReference type="CTD" id="9836"/>
<dbReference type="Proteomes" id="UP000007110">
    <property type="component" value="Unassembled WGS sequence"/>
</dbReference>
<comment type="pathway">
    <text evidence="2">tRNA modification; wybutosine-tRNA(Phe) biosynthesis.</text>
</comment>
<evidence type="ECO:0000256" key="5">
    <source>
        <dbReference type="ARBA" id="ARBA00012779"/>
    </source>
</evidence>
<dbReference type="FunFam" id="3.40.50.150:FF:000207">
    <property type="entry name" value="Leucine carboxyl methyltransferase 2"/>
    <property type="match status" value="1"/>
</dbReference>
<dbReference type="SUPFAM" id="SSF117281">
    <property type="entry name" value="Kelch motif"/>
    <property type="match status" value="1"/>
</dbReference>
<dbReference type="InParanoid" id="A0A7M7P730"/>
<reference evidence="15" key="1">
    <citation type="submission" date="2015-02" db="EMBL/GenBank/DDBJ databases">
        <title>Genome sequencing for Strongylocentrotus purpuratus.</title>
        <authorList>
            <person name="Murali S."/>
            <person name="Liu Y."/>
            <person name="Vee V."/>
            <person name="English A."/>
            <person name="Wang M."/>
            <person name="Skinner E."/>
            <person name="Han Y."/>
            <person name="Muzny D.M."/>
            <person name="Worley K.C."/>
            <person name="Gibbs R.A."/>
        </authorList>
    </citation>
    <scope>NUCLEOTIDE SEQUENCE</scope>
</reference>
<dbReference type="SUPFAM" id="SSF53335">
    <property type="entry name" value="S-adenosyl-L-methionine-dependent methyltransferases"/>
    <property type="match status" value="1"/>
</dbReference>
<dbReference type="KEGG" id="spu:585436"/>
<reference evidence="14" key="2">
    <citation type="submission" date="2021-01" db="UniProtKB">
        <authorList>
            <consortium name="EnsemblMetazoa"/>
        </authorList>
    </citation>
    <scope>IDENTIFICATION</scope>
</reference>
<evidence type="ECO:0000313" key="15">
    <source>
        <dbReference type="Proteomes" id="UP000007110"/>
    </source>
</evidence>
<dbReference type="InterPro" id="IPR007213">
    <property type="entry name" value="Ppm1/Ppm2/Tcmp"/>
</dbReference>
<dbReference type="InterPro" id="IPR011043">
    <property type="entry name" value="Gal_Oxase/kelch_b-propeller"/>
</dbReference>
<dbReference type="Gene3D" id="2.120.10.80">
    <property type="entry name" value="Kelch-type beta propeller"/>
    <property type="match status" value="1"/>
</dbReference>
<dbReference type="OMA" id="SDCCTLR"/>
<dbReference type="UniPathway" id="UPA00375"/>
<keyword evidence="9" id="KW-0949">S-adenosyl-L-methionine</keyword>
<evidence type="ECO:0000256" key="8">
    <source>
        <dbReference type="ARBA" id="ARBA00022679"/>
    </source>
</evidence>
<evidence type="ECO:0000256" key="10">
    <source>
        <dbReference type="ARBA" id="ARBA00022694"/>
    </source>
</evidence>
<comment type="similarity">
    <text evidence="3">Belongs to the methyltransferase superfamily. LCMT family.</text>
</comment>
<evidence type="ECO:0000256" key="2">
    <source>
        <dbReference type="ARBA" id="ARBA00004797"/>
    </source>
</evidence>
<protein>
    <recommendedName>
        <fullName evidence="6">tRNA wybutosine-synthesizing protein 4</fullName>
        <ecNumber evidence="5">2.1.1.290</ecNumber>
        <ecNumber evidence="4">2.3.1.231</ecNumber>
    </recommendedName>
    <alternativeName>
        <fullName evidence="12">tRNA(Phe) (7-(3-amino-3-(methoxycarbonyl)propyl)wyosine(37)-N)-methoxycarbonyltransferase</fullName>
    </alternativeName>
    <alternativeName>
        <fullName evidence="11">tRNA(Phe) (7-(3-amino-3-carboxypropyl)wyosine(37)-O)-methyltransferase</fullName>
    </alternativeName>
</protein>
<dbReference type="FunCoup" id="A0A7M7P730">
    <property type="interactions" value="114"/>
</dbReference>
<name>A0A7M7P730_STRPU</name>
<dbReference type="GO" id="GO:0031591">
    <property type="term" value="P:wybutosine biosynthetic process"/>
    <property type="evidence" value="ECO:0000318"/>
    <property type="project" value="GO_Central"/>
</dbReference>
<dbReference type="PANTHER" id="PTHR46529:SF1">
    <property type="entry name" value="TRNA WYBUTOSINE-SYNTHESIZING PROTEIN 4"/>
    <property type="match status" value="1"/>
</dbReference>
<keyword evidence="7" id="KW-0489">Methyltransferase</keyword>
<proteinExistence type="inferred from homology"/>